<feature type="compositionally biased region" description="Basic and acidic residues" evidence="3">
    <location>
        <begin position="202"/>
        <end position="217"/>
    </location>
</feature>
<dbReference type="Gene3D" id="1.25.40.10">
    <property type="entry name" value="Tetratricopeptide repeat domain"/>
    <property type="match status" value="2"/>
</dbReference>
<keyword evidence="5" id="KW-1185">Reference proteome</keyword>
<keyword evidence="1" id="KW-0677">Repeat</keyword>
<name>A0A448ZL48_9STRA</name>
<keyword evidence="2" id="KW-0802">TPR repeat</keyword>
<dbReference type="OrthoDB" id="49184at2759"/>
<dbReference type="SUPFAM" id="SSF48452">
    <property type="entry name" value="TPR-like"/>
    <property type="match status" value="1"/>
</dbReference>
<feature type="compositionally biased region" description="Basic and acidic residues" evidence="3">
    <location>
        <begin position="23"/>
        <end position="44"/>
    </location>
</feature>
<feature type="compositionally biased region" description="Basic and acidic residues" evidence="3">
    <location>
        <begin position="472"/>
        <end position="481"/>
    </location>
</feature>
<sequence>MTKKKPADSRYQQQRQRQWRPRTSSDYEEKREDSSRSHTADRQSTESCSNDGDNTHVNRKTKNAKNECHGSVSHRDHPDSNERERFESKGPKRNKEKNTRNPASPSSFLASVGACMSVGKFRDEQNEEIRVEYRRCNLPNSCYRRQRARGQEDQKTEVGEVMVDFLNPSLSMPLSKSRTLETADTSKDSVLILNTSSNTNAKEKIHSTLSRTDMDRGSRRKQNSITEKAQSAFSSTRNLLFGTGKNTRTDGKNFDHNPNNGNHVCNKDDLGENHSTYKSSGKKDGASKTLYDPAYDDNGNTFDDKKQNDTITGGDVHNISNVTVPLPSILRNENNKGDFANTEIGYTTIASENDMGGHREIQYWRQRLNHSSQYNGKKHSSTADAFLNLGLAQLKLQGSSSNNNINNITDPSHLYQNSNHQNDAKKRHQYDLAVENLTIAHEIFEGLYGPHHLAVGRALDALGLAIVRRANHEKASNRTQEKGNSGHQPTSPRNHSNTTTAIEKELSYAQRLLEDALALRAHHLGVWHVDTVETYNKLAGVHLHLGQVQAAATAYHEVFLVRRAIFGANHPSVAISAHSLANCYYRLGDVPQSLKWYQTSLNVYETMGLPYRHPTVAKLLKDRSRLEQYMES</sequence>
<organism evidence="4 5">
    <name type="scientific">Pseudo-nitzschia multistriata</name>
    <dbReference type="NCBI Taxonomy" id="183589"/>
    <lineage>
        <taxon>Eukaryota</taxon>
        <taxon>Sar</taxon>
        <taxon>Stramenopiles</taxon>
        <taxon>Ochrophyta</taxon>
        <taxon>Bacillariophyta</taxon>
        <taxon>Bacillariophyceae</taxon>
        <taxon>Bacillariophycidae</taxon>
        <taxon>Bacillariales</taxon>
        <taxon>Bacillariaceae</taxon>
        <taxon>Pseudo-nitzschia</taxon>
    </lineage>
</organism>
<dbReference type="InterPro" id="IPR011990">
    <property type="entry name" value="TPR-like_helical_dom_sf"/>
</dbReference>
<evidence type="ECO:0000313" key="5">
    <source>
        <dbReference type="Proteomes" id="UP000291116"/>
    </source>
</evidence>
<dbReference type="AlphaFoldDB" id="A0A448ZL48"/>
<feature type="region of interest" description="Disordered" evidence="3">
    <location>
        <begin position="1"/>
        <end position="108"/>
    </location>
</feature>
<feature type="compositionally biased region" description="Polar residues" evidence="3">
    <location>
        <begin position="482"/>
        <end position="497"/>
    </location>
</feature>
<gene>
    <name evidence="4" type="ORF">PSNMU_V1.4_AUG-EV-PASAV3_0097520</name>
</gene>
<feature type="compositionally biased region" description="Basic and acidic residues" evidence="3">
    <location>
        <begin position="64"/>
        <end position="90"/>
    </location>
</feature>
<dbReference type="Proteomes" id="UP000291116">
    <property type="component" value="Unassembled WGS sequence"/>
</dbReference>
<feature type="compositionally biased region" description="Polar residues" evidence="3">
    <location>
        <begin position="223"/>
        <end position="238"/>
    </location>
</feature>
<feature type="region of interest" description="Disordered" evidence="3">
    <location>
        <begin position="202"/>
        <end position="315"/>
    </location>
</feature>
<dbReference type="PANTHER" id="PTHR45641:SF19">
    <property type="entry name" value="NEPHROCYSTIN-3"/>
    <property type="match status" value="1"/>
</dbReference>
<dbReference type="InterPro" id="IPR019734">
    <property type="entry name" value="TPR_rpt"/>
</dbReference>
<feature type="region of interest" description="Disordered" evidence="3">
    <location>
        <begin position="402"/>
        <end position="426"/>
    </location>
</feature>
<reference evidence="4 5" key="1">
    <citation type="submission" date="2019-01" db="EMBL/GenBank/DDBJ databases">
        <authorList>
            <person name="Ferrante I. M."/>
        </authorList>
    </citation>
    <scope>NUCLEOTIDE SEQUENCE [LARGE SCALE GENOMIC DNA]</scope>
    <source>
        <strain evidence="4 5">B856</strain>
    </source>
</reference>
<evidence type="ECO:0000256" key="2">
    <source>
        <dbReference type="ARBA" id="ARBA00022803"/>
    </source>
</evidence>
<proteinExistence type="predicted"/>
<evidence type="ECO:0000256" key="3">
    <source>
        <dbReference type="SAM" id="MobiDB-lite"/>
    </source>
</evidence>
<evidence type="ECO:0000313" key="4">
    <source>
        <dbReference type="EMBL" id="VEU42769.1"/>
    </source>
</evidence>
<dbReference type="Pfam" id="PF13424">
    <property type="entry name" value="TPR_12"/>
    <property type="match status" value="1"/>
</dbReference>
<evidence type="ECO:0000256" key="1">
    <source>
        <dbReference type="ARBA" id="ARBA00022737"/>
    </source>
</evidence>
<dbReference type="SMART" id="SM00028">
    <property type="entry name" value="TPR"/>
    <property type="match status" value="2"/>
</dbReference>
<feature type="region of interest" description="Disordered" evidence="3">
    <location>
        <begin position="472"/>
        <end position="497"/>
    </location>
</feature>
<evidence type="ECO:0008006" key="6">
    <source>
        <dbReference type="Google" id="ProtNLM"/>
    </source>
</evidence>
<protein>
    <recommendedName>
        <fullName evidence="6">Kinesin light chain</fullName>
    </recommendedName>
</protein>
<dbReference type="PANTHER" id="PTHR45641">
    <property type="entry name" value="TETRATRICOPEPTIDE REPEAT PROTEIN (AFU_ORTHOLOGUE AFUA_6G03870)"/>
    <property type="match status" value="1"/>
</dbReference>
<accession>A0A448ZL48</accession>
<dbReference type="EMBL" id="CAACVS010000474">
    <property type="protein sequence ID" value="VEU42769.1"/>
    <property type="molecule type" value="Genomic_DNA"/>
</dbReference>